<sequence length="353" mass="36582">MRSPETGGEPPGGPAPAWSLVVPATGRRSLARGLAALAAAEGTAPQEIVLVDDRPGGTAWAPLPVTALGPLTGLAHVAPGTGRGRAAARNTGLHALRRTPDWVVFLDEDVTVAPGWRQTLAAELGRAGEDGTVAGVRGAADDGDIAYRATALQAAGGFDERFPRAPYDDADLELRLTHHGWTVRRGERVTARTAPPPSPWTALRAQARHADDALMAALHGRTWRDRAPLPCAGPLRTQAALTAAGAATLLLALGRRPRAATATALAWTAGTAAYARTTTALTASLAPPYALWHRARGTWRHHHAHPWPGTPPLRTPPRPGPPPRTPEAPAAPQAAAPQGVAAPAPPGEEEGAV</sequence>
<organism evidence="7 8">
    <name type="scientific">Streptomyces mashuensis</name>
    <dbReference type="NCBI Taxonomy" id="33904"/>
    <lineage>
        <taxon>Bacteria</taxon>
        <taxon>Bacillati</taxon>
        <taxon>Actinomycetota</taxon>
        <taxon>Actinomycetes</taxon>
        <taxon>Kitasatosporales</taxon>
        <taxon>Streptomycetaceae</taxon>
        <taxon>Streptomyces</taxon>
    </lineage>
</organism>
<dbReference type="PANTHER" id="PTHR43179:SF12">
    <property type="entry name" value="GALACTOFURANOSYLTRANSFERASE GLFT2"/>
    <property type="match status" value="1"/>
</dbReference>
<comment type="similarity">
    <text evidence="2">Belongs to the glycosyltransferase 2 family.</text>
</comment>
<reference evidence="7" key="1">
    <citation type="journal article" date="2014" name="Int. J. Syst. Evol. Microbiol.">
        <title>Complete genome sequence of Corynebacterium casei LMG S-19264T (=DSM 44701T), isolated from a smear-ripened cheese.</title>
        <authorList>
            <consortium name="US DOE Joint Genome Institute (JGI-PGF)"/>
            <person name="Walter F."/>
            <person name="Albersmeier A."/>
            <person name="Kalinowski J."/>
            <person name="Ruckert C."/>
        </authorList>
    </citation>
    <scope>NUCLEOTIDE SEQUENCE</scope>
    <source>
        <strain evidence="7">JCM 4059</strain>
    </source>
</reference>
<reference evidence="7" key="2">
    <citation type="submission" date="2020-09" db="EMBL/GenBank/DDBJ databases">
        <authorList>
            <person name="Sun Q."/>
            <person name="Ohkuma M."/>
        </authorList>
    </citation>
    <scope>NUCLEOTIDE SEQUENCE</scope>
    <source>
        <strain evidence="7">JCM 4059</strain>
    </source>
</reference>
<evidence type="ECO:0000256" key="3">
    <source>
        <dbReference type="ARBA" id="ARBA00022676"/>
    </source>
</evidence>
<evidence type="ECO:0000256" key="2">
    <source>
        <dbReference type="ARBA" id="ARBA00006739"/>
    </source>
</evidence>
<evidence type="ECO:0000313" key="7">
    <source>
        <dbReference type="EMBL" id="GHF64913.1"/>
    </source>
</evidence>
<accession>A0A919B903</accession>
<comment type="pathway">
    <text evidence="1">Cell wall biogenesis; cell wall polysaccharide biosynthesis.</text>
</comment>
<feature type="compositionally biased region" description="Pro residues" evidence="5">
    <location>
        <begin position="308"/>
        <end position="326"/>
    </location>
</feature>
<evidence type="ECO:0000259" key="6">
    <source>
        <dbReference type="Pfam" id="PF00535"/>
    </source>
</evidence>
<evidence type="ECO:0000256" key="1">
    <source>
        <dbReference type="ARBA" id="ARBA00004776"/>
    </source>
</evidence>
<keyword evidence="4 7" id="KW-0808">Transferase</keyword>
<dbReference type="InterPro" id="IPR029044">
    <property type="entry name" value="Nucleotide-diphossugar_trans"/>
</dbReference>
<feature type="compositionally biased region" description="Low complexity" evidence="5">
    <location>
        <begin position="327"/>
        <end position="342"/>
    </location>
</feature>
<evidence type="ECO:0000256" key="4">
    <source>
        <dbReference type="ARBA" id="ARBA00022679"/>
    </source>
</evidence>
<dbReference type="RefSeq" id="WP_190132235.1">
    <property type="nucleotide sequence ID" value="NZ_BNBD01000014.1"/>
</dbReference>
<dbReference type="Proteomes" id="UP000638313">
    <property type="component" value="Unassembled WGS sequence"/>
</dbReference>
<dbReference type="Pfam" id="PF00535">
    <property type="entry name" value="Glycos_transf_2"/>
    <property type="match status" value="1"/>
</dbReference>
<dbReference type="AlphaFoldDB" id="A0A919B903"/>
<proteinExistence type="inferred from homology"/>
<keyword evidence="3" id="KW-0328">Glycosyltransferase</keyword>
<keyword evidence="8" id="KW-1185">Reference proteome</keyword>
<evidence type="ECO:0000256" key="5">
    <source>
        <dbReference type="SAM" id="MobiDB-lite"/>
    </source>
</evidence>
<dbReference type="EMBL" id="BNBD01000014">
    <property type="protein sequence ID" value="GHF64913.1"/>
    <property type="molecule type" value="Genomic_DNA"/>
</dbReference>
<protein>
    <submittedName>
        <fullName evidence="7">Transferase</fullName>
    </submittedName>
</protein>
<comment type="caution">
    <text evidence="7">The sequence shown here is derived from an EMBL/GenBank/DDBJ whole genome shotgun (WGS) entry which is preliminary data.</text>
</comment>
<evidence type="ECO:0000313" key="8">
    <source>
        <dbReference type="Proteomes" id="UP000638313"/>
    </source>
</evidence>
<dbReference type="SUPFAM" id="SSF53448">
    <property type="entry name" value="Nucleotide-diphospho-sugar transferases"/>
    <property type="match status" value="1"/>
</dbReference>
<name>A0A919B903_9ACTN</name>
<dbReference type="Gene3D" id="3.90.550.10">
    <property type="entry name" value="Spore Coat Polysaccharide Biosynthesis Protein SpsA, Chain A"/>
    <property type="match status" value="1"/>
</dbReference>
<dbReference type="GO" id="GO:0016757">
    <property type="term" value="F:glycosyltransferase activity"/>
    <property type="evidence" value="ECO:0007669"/>
    <property type="project" value="UniProtKB-KW"/>
</dbReference>
<dbReference type="PANTHER" id="PTHR43179">
    <property type="entry name" value="RHAMNOSYLTRANSFERASE WBBL"/>
    <property type="match status" value="1"/>
</dbReference>
<feature type="domain" description="Glycosyltransferase 2-like" evidence="6">
    <location>
        <begin position="19"/>
        <end position="152"/>
    </location>
</feature>
<feature type="region of interest" description="Disordered" evidence="5">
    <location>
        <begin position="301"/>
        <end position="353"/>
    </location>
</feature>
<dbReference type="InterPro" id="IPR001173">
    <property type="entry name" value="Glyco_trans_2-like"/>
</dbReference>
<gene>
    <name evidence="7" type="ORF">GCM10010218_52960</name>
</gene>